<feature type="non-terminal residue" evidence="1">
    <location>
        <position position="248"/>
    </location>
</feature>
<name>X1MUN6_9ZZZZ</name>
<proteinExistence type="predicted"/>
<sequence length="248" mass="26279">MKQDIYELSAIQRYPIGFKYPIKNPLDLRSWYYGEAGGTLNTNFGAKSIVPQLVNYATIAAPAAQGTYQISIDVALTDGAEGDGVIGVDELAGGYFTLFTPPVMQSYTRMIVSNTATTGAGGVTVMVVTVDKPFPVDVVVANFHAECMANPYAGVRTGNYPAASVVGMPTMPATLDLPFLWLQTWGPVWVNPSLNEGIGLSNREVIFMGNGAISAIDVSAAPANQNYSAQAQRAGFVLPNLRDGSEGA</sequence>
<dbReference type="AlphaFoldDB" id="X1MUN6"/>
<evidence type="ECO:0000313" key="1">
    <source>
        <dbReference type="EMBL" id="GAI21756.1"/>
    </source>
</evidence>
<reference evidence="1" key="1">
    <citation type="journal article" date="2014" name="Front. Microbiol.">
        <title>High frequency of phylogenetically diverse reductive dehalogenase-homologous genes in deep subseafloor sedimentary metagenomes.</title>
        <authorList>
            <person name="Kawai M."/>
            <person name="Futagami T."/>
            <person name="Toyoda A."/>
            <person name="Takaki Y."/>
            <person name="Nishi S."/>
            <person name="Hori S."/>
            <person name="Arai W."/>
            <person name="Tsubouchi T."/>
            <person name="Morono Y."/>
            <person name="Uchiyama I."/>
            <person name="Ito T."/>
            <person name="Fujiyama A."/>
            <person name="Inagaki F."/>
            <person name="Takami H."/>
        </authorList>
    </citation>
    <scope>NUCLEOTIDE SEQUENCE</scope>
    <source>
        <strain evidence="1">Expedition CK06-06</strain>
    </source>
</reference>
<protein>
    <submittedName>
        <fullName evidence="1">Uncharacterized protein</fullName>
    </submittedName>
</protein>
<gene>
    <name evidence="1" type="ORF">S06H3_37215</name>
</gene>
<accession>X1MUN6</accession>
<organism evidence="1">
    <name type="scientific">marine sediment metagenome</name>
    <dbReference type="NCBI Taxonomy" id="412755"/>
    <lineage>
        <taxon>unclassified sequences</taxon>
        <taxon>metagenomes</taxon>
        <taxon>ecological metagenomes</taxon>
    </lineage>
</organism>
<dbReference type="EMBL" id="BARV01022589">
    <property type="protein sequence ID" value="GAI21756.1"/>
    <property type="molecule type" value="Genomic_DNA"/>
</dbReference>
<comment type="caution">
    <text evidence="1">The sequence shown here is derived from an EMBL/GenBank/DDBJ whole genome shotgun (WGS) entry which is preliminary data.</text>
</comment>